<evidence type="ECO:0000313" key="2">
    <source>
        <dbReference type="EMBL" id="EFJ12265.1"/>
    </source>
</evidence>
<dbReference type="FunCoup" id="D8STI4">
    <property type="interactions" value="2537"/>
</dbReference>
<feature type="transmembrane region" description="Helical" evidence="1">
    <location>
        <begin position="103"/>
        <end position="123"/>
    </location>
</feature>
<protein>
    <submittedName>
        <fullName evidence="2">Uncharacterized protein</fullName>
    </submittedName>
</protein>
<keyword evidence="1" id="KW-1133">Transmembrane helix</keyword>
<feature type="non-terminal residue" evidence="2">
    <location>
        <position position="1"/>
    </location>
</feature>
<dbReference type="Proteomes" id="UP000001514">
    <property type="component" value="Unassembled WGS sequence"/>
</dbReference>
<dbReference type="InParanoid" id="D8STI4"/>
<dbReference type="OMA" id="QPKGDFF"/>
<dbReference type="PANTHER" id="PTHR36356:SF1">
    <property type="entry name" value="EXPRESSED PROTEIN"/>
    <property type="match status" value="1"/>
</dbReference>
<evidence type="ECO:0000313" key="3">
    <source>
        <dbReference type="Proteomes" id="UP000001514"/>
    </source>
</evidence>
<dbReference type="OrthoDB" id="2018506at2759"/>
<dbReference type="Gramene" id="EFJ12265">
    <property type="protein sequence ID" value="EFJ12265"/>
    <property type="gene ID" value="SELMODRAFT_26406"/>
</dbReference>
<organism evidence="3">
    <name type="scientific">Selaginella moellendorffii</name>
    <name type="common">Spikemoss</name>
    <dbReference type="NCBI Taxonomy" id="88036"/>
    <lineage>
        <taxon>Eukaryota</taxon>
        <taxon>Viridiplantae</taxon>
        <taxon>Streptophyta</taxon>
        <taxon>Embryophyta</taxon>
        <taxon>Tracheophyta</taxon>
        <taxon>Lycopodiopsida</taxon>
        <taxon>Selaginellales</taxon>
        <taxon>Selaginellaceae</taxon>
        <taxon>Selaginella</taxon>
    </lineage>
</organism>
<dbReference type="EMBL" id="GL377640">
    <property type="protein sequence ID" value="EFJ12265.1"/>
    <property type="molecule type" value="Genomic_DNA"/>
</dbReference>
<name>D8STI4_SELML</name>
<accession>D8STI4</accession>
<dbReference type="AlphaFoldDB" id="D8STI4"/>
<gene>
    <name evidence="2" type="ORF">SELMODRAFT_26406</name>
</gene>
<proteinExistence type="predicted"/>
<evidence type="ECO:0000256" key="1">
    <source>
        <dbReference type="SAM" id="Phobius"/>
    </source>
</evidence>
<feature type="non-terminal residue" evidence="2">
    <location>
        <position position="184"/>
    </location>
</feature>
<keyword evidence="1" id="KW-0812">Transmembrane</keyword>
<sequence>VRQFTRSANQRMEDMGFEVRRNANEWNRKYRFTHRGAEFVDYVKDQLHAADSRLRIRQRARMFGVDARMKWPTYRRRVSQFLDTPLGKLVSTIMFAWLVLSGWIFKVFVISMWVLPIAAPLLIGTIARNTIVEGACPNCKTQFIGSRGQVIVCRGCRNVVWQPRDDFSSSKGTGDPDIIDIDVE</sequence>
<keyword evidence="3" id="KW-1185">Reference proteome</keyword>
<dbReference type="KEGG" id="smo:SELMODRAFT_26406"/>
<feature type="transmembrane region" description="Helical" evidence="1">
    <location>
        <begin position="78"/>
        <end position="97"/>
    </location>
</feature>
<dbReference type="HOGENOM" id="CLU_074243_0_0_1"/>
<reference evidence="2 3" key="1">
    <citation type="journal article" date="2011" name="Science">
        <title>The Selaginella genome identifies genetic changes associated with the evolution of vascular plants.</title>
        <authorList>
            <person name="Banks J.A."/>
            <person name="Nishiyama T."/>
            <person name="Hasebe M."/>
            <person name="Bowman J.L."/>
            <person name="Gribskov M."/>
            <person name="dePamphilis C."/>
            <person name="Albert V.A."/>
            <person name="Aono N."/>
            <person name="Aoyama T."/>
            <person name="Ambrose B.A."/>
            <person name="Ashton N.W."/>
            <person name="Axtell M.J."/>
            <person name="Barker E."/>
            <person name="Barker M.S."/>
            <person name="Bennetzen J.L."/>
            <person name="Bonawitz N.D."/>
            <person name="Chapple C."/>
            <person name="Cheng C."/>
            <person name="Correa L.G."/>
            <person name="Dacre M."/>
            <person name="DeBarry J."/>
            <person name="Dreyer I."/>
            <person name="Elias M."/>
            <person name="Engstrom E.M."/>
            <person name="Estelle M."/>
            <person name="Feng L."/>
            <person name="Finet C."/>
            <person name="Floyd S.K."/>
            <person name="Frommer W.B."/>
            <person name="Fujita T."/>
            <person name="Gramzow L."/>
            <person name="Gutensohn M."/>
            <person name="Harholt J."/>
            <person name="Hattori M."/>
            <person name="Heyl A."/>
            <person name="Hirai T."/>
            <person name="Hiwatashi Y."/>
            <person name="Ishikawa M."/>
            <person name="Iwata M."/>
            <person name="Karol K.G."/>
            <person name="Koehler B."/>
            <person name="Kolukisaoglu U."/>
            <person name="Kubo M."/>
            <person name="Kurata T."/>
            <person name="Lalonde S."/>
            <person name="Li K."/>
            <person name="Li Y."/>
            <person name="Litt A."/>
            <person name="Lyons E."/>
            <person name="Manning G."/>
            <person name="Maruyama T."/>
            <person name="Michael T.P."/>
            <person name="Mikami K."/>
            <person name="Miyazaki S."/>
            <person name="Morinaga S."/>
            <person name="Murata T."/>
            <person name="Mueller-Roeber B."/>
            <person name="Nelson D.R."/>
            <person name="Obara M."/>
            <person name="Oguri Y."/>
            <person name="Olmstead R.G."/>
            <person name="Onodera N."/>
            <person name="Petersen B.L."/>
            <person name="Pils B."/>
            <person name="Prigge M."/>
            <person name="Rensing S.A."/>
            <person name="Riano-Pachon D.M."/>
            <person name="Roberts A.W."/>
            <person name="Sato Y."/>
            <person name="Scheller H.V."/>
            <person name="Schulz B."/>
            <person name="Schulz C."/>
            <person name="Shakirov E.V."/>
            <person name="Shibagaki N."/>
            <person name="Shinohara N."/>
            <person name="Shippen D.E."/>
            <person name="Soerensen I."/>
            <person name="Sotooka R."/>
            <person name="Sugimoto N."/>
            <person name="Sugita M."/>
            <person name="Sumikawa N."/>
            <person name="Tanurdzic M."/>
            <person name="Theissen G."/>
            <person name="Ulvskov P."/>
            <person name="Wakazuki S."/>
            <person name="Weng J.K."/>
            <person name="Willats W.W."/>
            <person name="Wipf D."/>
            <person name="Wolf P.G."/>
            <person name="Yang L."/>
            <person name="Zimmer A.D."/>
            <person name="Zhu Q."/>
            <person name="Mitros T."/>
            <person name="Hellsten U."/>
            <person name="Loque D."/>
            <person name="Otillar R."/>
            <person name="Salamov A."/>
            <person name="Schmutz J."/>
            <person name="Shapiro H."/>
            <person name="Lindquist E."/>
            <person name="Lucas S."/>
            <person name="Rokhsar D."/>
            <person name="Grigoriev I.V."/>
        </authorList>
    </citation>
    <scope>NUCLEOTIDE SEQUENCE [LARGE SCALE GENOMIC DNA]</scope>
</reference>
<dbReference type="PANTHER" id="PTHR36356">
    <property type="entry name" value="EXPRESSED PROTEIN"/>
    <property type="match status" value="1"/>
</dbReference>
<keyword evidence="1" id="KW-0472">Membrane</keyword>
<dbReference type="eggNOG" id="ENOG502QUG5">
    <property type="taxonomic scope" value="Eukaryota"/>
</dbReference>